<evidence type="ECO:0000313" key="2">
    <source>
        <dbReference type="Proteomes" id="UP000789901"/>
    </source>
</evidence>
<name>A0ABN7WHG8_GIGMA</name>
<keyword evidence="2" id="KW-1185">Reference proteome</keyword>
<dbReference type="Proteomes" id="UP000789901">
    <property type="component" value="Unassembled WGS sequence"/>
</dbReference>
<proteinExistence type="predicted"/>
<feature type="non-terminal residue" evidence="1">
    <location>
        <position position="1"/>
    </location>
</feature>
<dbReference type="EMBL" id="CAJVQB010044543">
    <property type="protein sequence ID" value="CAG8831988.1"/>
    <property type="molecule type" value="Genomic_DNA"/>
</dbReference>
<accession>A0ABN7WHG8</accession>
<reference evidence="1 2" key="1">
    <citation type="submission" date="2021-06" db="EMBL/GenBank/DDBJ databases">
        <authorList>
            <person name="Kallberg Y."/>
            <person name="Tangrot J."/>
            <person name="Rosling A."/>
        </authorList>
    </citation>
    <scope>NUCLEOTIDE SEQUENCE [LARGE SCALE GENOMIC DNA]</scope>
    <source>
        <strain evidence="1 2">120-4 pot B 10/14</strain>
    </source>
</reference>
<gene>
    <name evidence="1" type="ORF">GMARGA_LOCUS30867</name>
</gene>
<organism evidence="1 2">
    <name type="scientific">Gigaspora margarita</name>
    <dbReference type="NCBI Taxonomy" id="4874"/>
    <lineage>
        <taxon>Eukaryota</taxon>
        <taxon>Fungi</taxon>
        <taxon>Fungi incertae sedis</taxon>
        <taxon>Mucoromycota</taxon>
        <taxon>Glomeromycotina</taxon>
        <taxon>Glomeromycetes</taxon>
        <taxon>Diversisporales</taxon>
        <taxon>Gigasporaceae</taxon>
        <taxon>Gigaspora</taxon>
    </lineage>
</organism>
<sequence>KQKQQKYLSLQHMKQTNMDVQTKLAEATIVDNEDISKQS</sequence>
<comment type="caution">
    <text evidence="1">The sequence shown here is derived from an EMBL/GenBank/DDBJ whole genome shotgun (WGS) entry which is preliminary data.</text>
</comment>
<evidence type="ECO:0000313" key="1">
    <source>
        <dbReference type="EMBL" id="CAG8831988.1"/>
    </source>
</evidence>
<protein>
    <submittedName>
        <fullName evidence="1">33219_t:CDS:1</fullName>
    </submittedName>
</protein>